<feature type="domain" description="GCVT N-terminal" evidence="10">
    <location>
        <begin position="17"/>
        <end position="265"/>
    </location>
</feature>
<dbReference type="GO" id="GO:0005960">
    <property type="term" value="C:glycine cleavage complex"/>
    <property type="evidence" value="ECO:0007669"/>
    <property type="project" value="InterPro"/>
</dbReference>
<reference evidence="12 13" key="1">
    <citation type="journal article" date="2016" name="Genome Announc.">
        <title>Draft Genome Sequence of Paenibacillus amylolyticus Heshi-A3, Isolated from Fermented Rice Bran in a Japanese Fermented Seafood Dish.</title>
        <authorList>
            <person name="Akuzawa S."/>
            <person name="Nagaoka J."/>
            <person name="Kanekatsu M."/>
            <person name="Kubota E."/>
            <person name="Ohtake R."/>
            <person name="Suzuki T."/>
            <person name="Kanesaki Y."/>
        </authorList>
    </citation>
    <scope>NUCLEOTIDE SEQUENCE [LARGE SCALE GENOMIC DNA]</scope>
    <source>
        <strain evidence="12 13">Heshi-A3</strain>
    </source>
</reference>
<dbReference type="GO" id="GO:0005829">
    <property type="term" value="C:cytosol"/>
    <property type="evidence" value="ECO:0007669"/>
    <property type="project" value="TreeGrafter"/>
</dbReference>
<feature type="compositionally biased region" description="Polar residues" evidence="9">
    <location>
        <begin position="368"/>
        <end position="378"/>
    </location>
</feature>
<comment type="function">
    <text evidence="7">The glycine cleavage system catalyzes the degradation of glycine.</text>
</comment>
<accession>A0A100VP89</accession>
<dbReference type="SUPFAM" id="SSF103025">
    <property type="entry name" value="Folate-binding domain"/>
    <property type="match status" value="1"/>
</dbReference>
<keyword evidence="4 7" id="KW-0808">Transferase</keyword>
<dbReference type="EC" id="2.1.2.10" evidence="2 7"/>
<dbReference type="GO" id="GO:0004047">
    <property type="term" value="F:aminomethyltransferase activity"/>
    <property type="evidence" value="ECO:0007669"/>
    <property type="project" value="UniProtKB-UniRule"/>
</dbReference>
<evidence type="ECO:0000313" key="12">
    <source>
        <dbReference type="EMBL" id="GAS83515.1"/>
    </source>
</evidence>
<feature type="binding site" evidence="8">
    <location>
        <position position="199"/>
    </location>
    <ligand>
        <name>substrate</name>
    </ligand>
</feature>
<dbReference type="PIRSF" id="PIRSF006487">
    <property type="entry name" value="GcvT"/>
    <property type="match status" value="1"/>
</dbReference>
<dbReference type="Gene3D" id="3.30.1360.120">
    <property type="entry name" value="Probable tRNA modification gtpase trme, domain 1"/>
    <property type="match status" value="1"/>
</dbReference>
<dbReference type="EMBL" id="BCNV01000001">
    <property type="protein sequence ID" value="GAS83515.1"/>
    <property type="molecule type" value="Genomic_DNA"/>
</dbReference>
<evidence type="ECO:0000256" key="5">
    <source>
        <dbReference type="ARBA" id="ARBA00031395"/>
    </source>
</evidence>
<evidence type="ECO:0000256" key="8">
    <source>
        <dbReference type="PIRSR" id="PIRSR006487-1"/>
    </source>
</evidence>
<dbReference type="InterPro" id="IPR022903">
    <property type="entry name" value="GcvT_bac"/>
</dbReference>
<dbReference type="Gene3D" id="3.30.70.1400">
    <property type="entry name" value="Aminomethyltransferase beta-barrel domains"/>
    <property type="match status" value="1"/>
</dbReference>
<evidence type="ECO:0000259" key="10">
    <source>
        <dbReference type="Pfam" id="PF01571"/>
    </source>
</evidence>
<dbReference type="Proteomes" id="UP000069697">
    <property type="component" value="Unassembled WGS sequence"/>
</dbReference>
<comment type="subunit">
    <text evidence="7">The glycine cleavage system is composed of four proteins: P, T, L and H.</text>
</comment>
<dbReference type="InterPro" id="IPR027266">
    <property type="entry name" value="TrmE/GcvT-like"/>
</dbReference>
<evidence type="ECO:0000256" key="7">
    <source>
        <dbReference type="HAMAP-Rule" id="MF_00259"/>
    </source>
</evidence>
<evidence type="ECO:0000256" key="4">
    <source>
        <dbReference type="ARBA" id="ARBA00022679"/>
    </source>
</evidence>
<dbReference type="NCBIfam" id="NF001567">
    <property type="entry name" value="PRK00389.1"/>
    <property type="match status" value="1"/>
</dbReference>
<dbReference type="InterPro" id="IPR006223">
    <property type="entry name" value="GcvT"/>
</dbReference>
<organism evidence="12 13">
    <name type="scientific">Paenibacillus amylolyticus</name>
    <dbReference type="NCBI Taxonomy" id="1451"/>
    <lineage>
        <taxon>Bacteria</taxon>
        <taxon>Bacillati</taxon>
        <taxon>Bacillota</taxon>
        <taxon>Bacilli</taxon>
        <taxon>Bacillales</taxon>
        <taxon>Paenibacillaceae</taxon>
        <taxon>Paenibacillus</taxon>
    </lineage>
</organism>
<dbReference type="InterPro" id="IPR028896">
    <property type="entry name" value="GcvT/YgfZ/DmdA"/>
</dbReference>
<dbReference type="Pfam" id="PF01571">
    <property type="entry name" value="GCV_T"/>
    <property type="match status" value="1"/>
</dbReference>
<dbReference type="AlphaFoldDB" id="A0A100VP89"/>
<keyword evidence="3 7" id="KW-0032">Aminotransferase</keyword>
<dbReference type="FunFam" id="2.40.30.110:FF:000003">
    <property type="entry name" value="Aminomethyltransferase"/>
    <property type="match status" value="1"/>
</dbReference>
<dbReference type="RefSeq" id="WP_062835847.1">
    <property type="nucleotide sequence ID" value="NZ_BCNV01000001.1"/>
</dbReference>
<sequence>MSDLLRTPLFPLYQQYEGVRCIDFGGWELPVQFSGIQKEHEAVRERAGLFDVSHMGEFTVQGEQAEAFLQQMTTNDVTTLVPGQAQYTLMCYPDGGVVDDLLVYKLEVQHYMLVVNASNIDKDWAWLQEHLIPGVSMTNDSEQTALLALQGPLAVDIIGKVTATDVSTIEPFRFVQDAEVCGVKLLLSRTGYTGEDGFELYVPADQAAAVWNGLMQAGEGHGLVPTGLGARDTLRFEARLPLYGQELSATISPLEAGVGMFVKLNAGPFIGHEALLQQKTDGPARKLVGIEVLERGIPRPHYPIYAEGVQIGEVTTGTQSPTLKRNLGLALIDSKYAALGTPLEIEIRGKKLKAEVVKTPFHKRTRTSKTPTQGADQA</sequence>
<dbReference type="InterPro" id="IPR006222">
    <property type="entry name" value="GCVT_N"/>
</dbReference>
<dbReference type="GO" id="GO:0019464">
    <property type="term" value="P:glycine decarboxylation via glycine cleavage system"/>
    <property type="evidence" value="ECO:0007669"/>
    <property type="project" value="UniProtKB-UniRule"/>
</dbReference>
<gene>
    <name evidence="7" type="primary">gcvT</name>
    <name evidence="12" type="ORF">PAHA3_3593</name>
</gene>
<dbReference type="PANTHER" id="PTHR43757:SF2">
    <property type="entry name" value="AMINOMETHYLTRANSFERASE, MITOCHONDRIAL"/>
    <property type="match status" value="1"/>
</dbReference>
<dbReference type="GO" id="GO:0008483">
    <property type="term" value="F:transaminase activity"/>
    <property type="evidence" value="ECO:0007669"/>
    <property type="project" value="UniProtKB-KW"/>
</dbReference>
<comment type="caution">
    <text evidence="12">The sequence shown here is derived from an EMBL/GenBank/DDBJ whole genome shotgun (WGS) entry which is preliminary data.</text>
</comment>
<dbReference type="Pfam" id="PF08669">
    <property type="entry name" value="GCV_T_C"/>
    <property type="match status" value="1"/>
</dbReference>
<comment type="similarity">
    <text evidence="1 7">Belongs to the GcvT family.</text>
</comment>
<evidence type="ECO:0000256" key="6">
    <source>
        <dbReference type="ARBA" id="ARBA00047665"/>
    </source>
</evidence>
<dbReference type="FunFam" id="3.30.70.1400:FF:000001">
    <property type="entry name" value="Aminomethyltransferase"/>
    <property type="match status" value="1"/>
</dbReference>
<evidence type="ECO:0000256" key="1">
    <source>
        <dbReference type="ARBA" id="ARBA00008609"/>
    </source>
</evidence>
<feature type="domain" description="Aminomethyltransferase C-terminal" evidence="11">
    <location>
        <begin position="285"/>
        <end position="363"/>
    </location>
</feature>
<feature type="region of interest" description="Disordered" evidence="9">
    <location>
        <begin position="359"/>
        <end position="378"/>
    </location>
</feature>
<evidence type="ECO:0000259" key="11">
    <source>
        <dbReference type="Pfam" id="PF08669"/>
    </source>
</evidence>
<evidence type="ECO:0000256" key="2">
    <source>
        <dbReference type="ARBA" id="ARBA00012616"/>
    </source>
</evidence>
<evidence type="ECO:0000313" key="13">
    <source>
        <dbReference type="Proteomes" id="UP000069697"/>
    </source>
</evidence>
<protein>
    <recommendedName>
        <fullName evidence="2 7">Aminomethyltransferase</fullName>
        <ecNumber evidence="2 7">2.1.2.10</ecNumber>
    </recommendedName>
    <alternativeName>
        <fullName evidence="5 7">Glycine cleavage system T protein</fullName>
    </alternativeName>
</protein>
<dbReference type="InterPro" id="IPR029043">
    <property type="entry name" value="GcvT/YgfZ_C"/>
</dbReference>
<dbReference type="InterPro" id="IPR013977">
    <property type="entry name" value="GcvT_C"/>
</dbReference>
<dbReference type="PANTHER" id="PTHR43757">
    <property type="entry name" value="AMINOMETHYLTRANSFERASE"/>
    <property type="match status" value="1"/>
</dbReference>
<dbReference type="HAMAP" id="MF_00259">
    <property type="entry name" value="GcvT"/>
    <property type="match status" value="1"/>
</dbReference>
<dbReference type="Gene3D" id="4.10.1250.10">
    <property type="entry name" value="Aminomethyltransferase fragment"/>
    <property type="match status" value="1"/>
</dbReference>
<name>A0A100VP89_PAEAM</name>
<dbReference type="SUPFAM" id="SSF101790">
    <property type="entry name" value="Aminomethyltransferase beta-barrel domain"/>
    <property type="match status" value="1"/>
</dbReference>
<reference evidence="13" key="2">
    <citation type="submission" date="2016-01" db="EMBL/GenBank/DDBJ databases">
        <title>Draft Genome Sequence of Paenibacillus amylolyticus Heshi-A3 that Was Isolated from Fermented Rice Bran with Aging Salted Mackerel, Which Was Named Heshiko as Traditional Fermented Seafood in Japan.</title>
        <authorList>
            <person name="Akuzawa S."/>
            <person name="Nakagawa J."/>
            <person name="Kanekatsu T."/>
            <person name="Kubota E."/>
            <person name="Ohtake R."/>
            <person name="Suzuki T."/>
            <person name="Kanesaki Y."/>
        </authorList>
    </citation>
    <scope>NUCLEOTIDE SEQUENCE [LARGE SCALE GENOMIC DNA]</scope>
    <source>
        <strain evidence="13">Heshi-A3</strain>
    </source>
</reference>
<evidence type="ECO:0000256" key="9">
    <source>
        <dbReference type="SAM" id="MobiDB-lite"/>
    </source>
</evidence>
<dbReference type="Gene3D" id="2.40.30.110">
    <property type="entry name" value="Aminomethyltransferase beta-barrel domains"/>
    <property type="match status" value="1"/>
</dbReference>
<evidence type="ECO:0000256" key="3">
    <source>
        <dbReference type="ARBA" id="ARBA00022576"/>
    </source>
</evidence>
<dbReference type="NCBIfam" id="TIGR00528">
    <property type="entry name" value="gcvT"/>
    <property type="match status" value="1"/>
</dbReference>
<comment type="catalytic activity">
    <reaction evidence="6 7">
        <text>N(6)-[(R)-S(8)-aminomethyldihydrolipoyl]-L-lysyl-[protein] + (6S)-5,6,7,8-tetrahydrofolate = N(6)-[(R)-dihydrolipoyl]-L-lysyl-[protein] + (6R)-5,10-methylene-5,6,7,8-tetrahydrofolate + NH4(+)</text>
        <dbReference type="Rhea" id="RHEA:16945"/>
        <dbReference type="Rhea" id="RHEA-COMP:10475"/>
        <dbReference type="Rhea" id="RHEA-COMP:10492"/>
        <dbReference type="ChEBI" id="CHEBI:15636"/>
        <dbReference type="ChEBI" id="CHEBI:28938"/>
        <dbReference type="ChEBI" id="CHEBI:57453"/>
        <dbReference type="ChEBI" id="CHEBI:83100"/>
        <dbReference type="ChEBI" id="CHEBI:83143"/>
        <dbReference type="EC" id="2.1.2.10"/>
    </reaction>
</comment>
<proteinExistence type="inferred from homology"/>